<feature type="domain" description="Helix-hairpin-helix DNA-binding motif class 1" evidence="2">
    <location>
        <begin position="162"/>
        <end position="181"/>
    </location>
</feature>
<dbReference type="PANTHER" id="PTHR21180:SF32">
    <property type="entry name" value="ENDONUCLEASE_EXONUCLEASE_PHOSPHATASE FAMILY DOMAIN-CONTAINING PROTEIN 1"/>
    <property type="match status" value="1"/>
</dbReference>
<evidence type="ECO:0000256" key="1">
    <source>
        <dbReference type="SAM" id="MobiDB-lite"/>
    </source>
</evidence>
<dbReference type="InterPro" id="IPR004509">
    <property type="entry name" value="Competence_ComEA_HhH"/>
</dbReference>
<dbReference type="Gene3D" id="1.10.150.280">
    <property type="entry name" value="AF1531-like domain"/>
    <property type="match status" value="1"/>
</dbReference>
<dbReference type="NCBIfam" id="TIGR00426">
    <property type="entry name" value="competence protein ComEA helix-hairpin-helix repeat region"/>
    <property type="match status" value="1"/>
</dbReference>
<organism evidence="3 4">
    <name type="scientific">Wansuia hejianensis</name>
    <dbReference type="NCBI Taxonomy" id="2763667"/>
    <lineage>
        <taxon>Bacteria</taxon>
        <taxon>Bacillati</taxon>
        <taxon>Bacillota</taxon>
        <taxon>Clostridia</taxon>
        <taxon>Lachnospirales</taxon>
        <taxon>Lachnospiraceae</taxon>
        <taxon>Wansuia</taxon>
    </lineage>
</organism>
<dbReference type="InterPro" id="IPR019554">
    <property type="entry name" value="Soluble_ligand-bd"/>
</dbReference>
<evidence type="ECO:0000313" key="4">
    <source>
        <dbReference type="Proteomes" id="UP000515860"/>
    </source>
</evidence>
<dbReference type="Pfam" id="PF10531">
    <property type="entry name" value="SLBB"/>
    <property type="match status" value="1"/>
</dbReference>
<sequence>MDESGVSYELSSESGAEGIEEMEEQEATTEDTASGGAEAEPESVFIYVCGAVNSPGVYELPEGSRVYEAVEAAGGMTEDADERSLNQAGLLQDGQQITVYTVEEASGTVPGSGAVPDGLESGRVNLNTAGKELLMTLPGIGEAKAEAILTYRSEHGPFSDIEEIKNIEGIKEKVFEKIEGLIEV</sequence>
<accession>A0A7G9GI35</accession>
<reference evidence="3 4" key="1">
    <citation type="submission" date="2020-08" db="EMBL/GenBank/DDBJ databases">
        <authorList>
            <person name="Liu C."/>
            <person name="Sun Q."/>
        </authorList>
    </citation>
    <scope>NUCLEOTIDE SEQUENCE [LARGE SCALE GENOMIC DNA]</scope>
    <source>
        <strain evidence="3 4">NSJ-29</strain>
    </source>
</reference>
<gene>
    <name evidence="3" type="ORF">H9Q79_08560</name>
</gene>
<protein>
    <submittedName>
        <fullName evidence="3">ComEA family DNA-binding protein</fullName>
    </submittedName>
</protein>
<name>A0A7G9GI35_9FIRM</name>
<dbReference type="SMART" id="SM00278">
    <property type="entry name" value="HhH1"/>
    <property type="match status" value="2"/>
</dbReference>
<keyword evidence="3" id="KW-0238">DNA-binding</keyword>
<dbReference type="GO" id="GO:0006281">
    <property type="term" value="P:DNA repair"/>
    <property type="evidence" value="ECO:0007669"/>
    <property type="project" value="InterPro"/>
</dbReference>
<dbReference type="InterPro" id="IPR010994">
    <property type="entry name" value="RuvA_2-like"/>
</dbReference>
<evidence type="ECO:0000259" key="2">
    <source>
        <dbReference type="SMART" id="SM00278"/>
    </source>
</evidence>
<feature type="compositionally biased region" description="Acidic residues" evidence="1">
    <location>
        <begin position="18"/>
        <end position="29"/>
    </location>
</feature>
<dbReference type="GO" id="GO:0003677">
    <property type="term" value="F:DNA binding"/>
    <property type="evidence" value="ECO:0007669"/>
    <property type="project" value="UniProtKB-KW"/>
</dbReference>
<dbReference type="SUPFAM" id="SSF142984">
    <property type="entry name" value="Nqo1 middle domain-like"/>
    <property type="match status" value="1"/>
</dbReference>
<dbReference type="Pfam" id="PF12836">
    <property type="entry name" value="HHH_3"/>
    <property type="match status" value="1"/>
</dbReference>
<dbReference type="InterPro" id="IPR003583">
    <property type="entry name" value="Hlx-hairpin-Hlx_DNA-bd_motif"/>
</dbReference>
<dbReference type="GO" id="GO:0015627">
    <property type="term" value="C:type II protein secretion system complex"/>
    <property type="evidence" value="ECO:0007669"/>
    <property type="project" value="TreeGrafter"/>
</dbReference>
<dbReference type="EMBL" id="CP060635">
    <property type="protein sequence ID" value="QNM10467.1"/>
    <property type="molecule type" value="Genomic_DNA"/>
</dbReference>
<dbReference type="SUPFAM" id="SSF47781">
    <property type="entry name" value="RuvA domain 2-like"/>
    <property type="match status" value="1"/>
</dbReference>
<evidence type="ECO:0000313" key="3">
    <source>
        <dbReference type="EMBL" id="QNM10467.1"/>
    </source>
</evidence>
<dbReference type="Proteomes" id="UP000515860">
    <property type="component" value="Chromosome"/>
</dbReference>
<dbReference type="PANTHER" id="PTHR21180">
    <property type="entry name" value="ENDONUCLEASE/EXONUCLEASE/PHOSPHATASE FAMILY DOMAIN-CONTAINING PROTEIN 1"/>
    <property type="match status" value="1"/>
</dbReference>
<dbReference type="GO" id="GO:0015628">
    <property type="term" value="P:protein secretion by the type II secretion system"/>
    <property type="evidence" value="ECO:0007669"/>
    <property type="project" value="TreeGrafter"/>
</dbReference>
<feature type="domain" description="Helix-hairpin-helix DNA-binding motif class 1" evidence="2">
    <location>
        <begin position="132"/>
        <end position="151"/>
    </location>
</feature>
<feature type="region of interest" description="Disordered" evidence="1">
    <location>
        <begin position="1"/>
        <end position="38"/>
    </location>
</feature>
<keyword evidence="4" id="KW-1185">Reference proteome</keyword>
<proteinExistence type="predicted"/>
<dbReference type="Gene3D" id="3.10.560.10">
    <property type="entry name" value="Outer membrane lipoprotein wza domain like"/>
    <property type="match status" value="1"/>
</dbReference>
<dbReference type="AlphaFoldDB" id="A0A7G9GI35"/>
<dbReference type="KEGG" id="whj:H9Q79_08560"/>
<dbReference type="InterPro" id="IPR051675">
    <property type="entry name" value="Endo/Exo/Phosphatase_dom_1"/>
</dbReference>